<reference evidence="11 12" key="1">
    <citation type="submission" date="2019-12" db="EMBL/GenBank/DDBJ databases">
        <title>Salinicoccus cyprini sp. nov., isolated from gastro-intestinal tract of mirror carp, Cyprinus carpio var. specularis, collected from Gobind Sagar Reservoir, Himachal Pradesh, India.</title>
        <authorList>
            <person name="Talwar C."/>
            <person name="Singh A.K."/>
            <person name="Lal R."/>
            <person name="Negi R.K."/>
        </authorList>
    </citation>
    <scope>NUCLEOTIDE SEQUENCE [LARGE SCALE GENOMIC DNA]</scope>
    <source>
        <strain evidence="11 12">J-82</strain>
    </source>
</reference>
<name>A0A6N8TX24_9STAP</name>
<dbReference type="Proteomes" id="UP000436284">
    <property type="component" value="Unassembled WGS sequence"/>
</dbReference>
<dbReference type="GO" id="GO:0005886">
    <property type="term" value="C:plasma membrane"/>
    <property type="evidence" value="ECO:0007669"/>
    <property type="project" value="UniProtKB-SubCell"/>
</dbReference>
<dbReference type="Pfam" id="PF07690">
    <property type="entry name" value="MFS_1"/>
    <property type="match status" value="1"/>
</dbReference>
<sequence length="390" mass="41424">MSKNFSRKTILFVFMIGTFAIGMTEYVVTGLLTQFSEDLDVPLSATGMLLSVYAISVAVFGPILRILTLKSSQRKLLIIFAAIFTISNIIAATAPNFEVLLASRLAAASIHAPFFGLCMSIAVDISAPNRRTGAIAAVQGGLTIAVMVGVPFGALIGGLLDWRVVFWIIAVFGLITLIGVIIVTPRVEQKEPPALMKELSMLKDKNVVMVLAMIIFGFSGVFAAYTFNEPMLREISGFGVTGVTLSLLAFGVGAVFANALAGRVLPINLTRSLLFSLLTLGLILFAFTFLLSNPVLAIMVNFLFGAGVFGTAPLLNSKVIIAAKESPALSGTITASTFNLANAIGATIGSTLLERQLDYPAITFVAGTIIFVGFAIMVVTSKIEDRSLYE</sequence>
<dbReference type="PANTHER" id="PTHR43124">
    <property type="entry name" value="PURINE EFFLUX PUMP PBUE"/>
    <property type="match status" value="1"/>
</dbReference>
<dbReference type="InterPro" id="IPR001958">
    <property type="entry name" value="Tet-R_TetA/multi-R_MdtG-like"/>
</dbReference>
<evidence type="ECO:0000256" key="9">
    <source>
        <dbReference type="SAM" id="Phobius"/>
    </source>
</evidence>
<feature type="transmembrane region" description="Helical" evidence="9">
    <location>
        <begin position="328"/>
        <end position="353"/>
    </location>
</feature>
<feature type="transmembrane region" description="Helical" evidence="9">
    <location>
        <begin position="239"/>
        <end position="261"/>
    </location>
</feature>
<dbReference type="OrthoDB" id="9788453at2"/>
<feature type="transmembrane region" description="Helical" evidence="9">
    <location>
        <begin position="164"/>
        <end position="185"/>
    </location>
</feature>
<evidence type="ECO:0000259" key="10">
    <source>
        <dbReference type="PROSITE" id="PS50850"/>
    </source>
</evidence>
<feature type="transmembrane region" description="Helical" evidence="9">
    <location>
        <begin position="297"/>
        <end position="316"/>
    </location>
</feature>
<feature type="transmembrane region" description="Helical" evidence="9">
    <location>
        <begin position="135"/>
        <end position="158"/>
    </location>
</feature>
<feature type="transmembrane region" description="Helical" evidence="9">
    <location>
        <begin position="12"/>
        <end position="35"/>
    </location>
</feature>
<dbReference type="Gene3D" id="1.20.1250.20">
    <property type="entry name" value="MFS general substrate transporter like domains"/>
    <property type="match status" value="1"/>
</dbReference>
<proteinExistence type="predicted"/>
<dbReference type="InterPro" id="IPR020846">
    <property type="entry name" value="MFS_dom"/>
</dbReference>
<comment type="subcellular location">
    <subcellularLocation>
        <location evidence="1">Cell membrane</location>
        <topology evidence="1">Multi-pass membrane protein</topology>
    </subcellularLocation>
</comment>
<keyword evidence="5 9" id="KW-0812">Transmembrane</keyword>
<dbReference type="PROSITE" id="PS50850">
    <property type="entry name" value="MFS"/>
    <property type="match status" value="1"/>
</dbReference>
<dbReference type="EMBL" id="WUUK01000001">
    <property type="protein sequence ID" value="MXQ50474.1"/>
    <property type="molecule type" value="Genomic_DNA"/>
</dbReference>
<evidence type="ECO:0000313" key="12">
    <source>
        <dbReference type="Proteomes" id="UP000436284"/>
    </source>
</evidence>
<dbReference type="GO" id="GO:0022857">
    <property type="term" value="F:transmembrane transporter activity"/>
    <property type="evidence" value="ECO:0007669"/>
    <property type="project" value="InterPro"/>
</dbReference>
<comment type="function">
    <text evidence="8">Involved in quinolone resistance. May constitute a membrane-associated active efflux pump of hydrophilic quinolones.</text>
</comment>
<keyword evidence="12" id="KW-1185">Reference proteome</keyword>
<evidence type="ECO:0000256" key="5">
    <source>
        <dbReference type="ARBA" id="ARBA00022692"/>
    </source>
</evidence>
<feature type="domain" description="Major facilitator superfamily (MFS) profile" evidence="10">
    <location>
        <begin position="10"/>
        <end position="385"/>
    </location>
</feature>
<evidence type="ECO:0000256" key="8">
    <source>
        <dbReference type="ARBA" id="ARBA00024730"/>
    </source>
</evidence>
<dbReference type="RefSeq" id="WP_160653027.1">
    <property type="nucleotide sequence ID" value="NZ_JBHRWU010000001.1"/>
</dbReference>
<protein>
    <recommendedName>
        <fullName evidence="2">Quinolone resistance protein NorA</fullName>
    </recommendedName>
</protein>
<dbReference type="PANTHER" id="PTHR43124:SF3">
    <property type="entry name" value="CHLORAMPHENICOL EFFLUX PUMP RV0191"/>
    <property type="match status" value="1"/>
</dbReference>
<comment type="caution">
    <text evidence="11">The sequence shown here is derived from an EMBL/GenBank/DDBJ whole genome shotgun (WGS) entry which is preliminary data.</text>
</comment>
<organism evidence="11 12">
    <name type="scientific">Salinicoccus hispanicus</name>
    <dbReference type="NCBI Taxonomy" id="157225"/>
    <lineage>
        <taxon>Bacteria</taxon>
        <taxon>Bacillati</taxon>
        <taxon>Bacillota</taxon>
        <taxon>Bacilli</taxon>
        <taxon>Bacillales</taxon>
        <taxon>Staphylococcaceae</taxon>
        <taxon>Salinicoccus</taxon>
    </lineage>
</organism>
<dbReference type="InterPro" id="IPR036259">
    <property type="entry name" value="MFS_trans_sf"/>
</dbReference>
<accession>A0A6N8TX24</accession>
<dbReference type="AlphaFoldDB" id="A0A6N8TX24"/>
<dbReference type="SUPFAM" id="SSF103473">
    <property type="entry name" value="MFS general substrate transporter"/>
    <property type="match status" value="1"/>
</dbReference>
<feature type="transmembrane region" description="Helical" evidence="9">
    <location>
        <begin position="359"/>
        <end position="379"/>
    </location>
</feature>
<dbReference type="PRINTS" id="PR01035">
    <property type="entry name" value="TCRTETA"/>
</dbReference>
<dbReference type="CDD" id="cd17324">
    <property type="entry name" value="MFS_NepI_like"/>
    <property type="match status" value="1"/>
</dbReference>
<evidence type="ECO:0000256" key="7">
    <source>
        <dbReference type="ARBA" id="ARBA00023136"/>
    </source>
</evidence>
<keyword evidence="7 9" id="KW-0472">Membrane</keyword>
<feature type="transmembrane region" description="Helical" evidence="9">
    <location>
        <begin position="76"/>
        <end position="95"/>
    </location>
</feature>
<evidence type="ECO:0000256" key="4">
    <source>
        <dbReference type="ARBA" id="ARBA00022475"/>
    </source>
</evidence>
<evidence type="ECO:0000256" key="3">
    <source>
        <dbReference type="ARBA" id="ARBA00022448"/>
    </source>
</evidence>
<feature type="transmembrane region" description="Helical" evidence="9">
    <location>
        <begin position="273"/>
        <end position="291"/>
    </location>
</feature>
<gene>
    <name evidence="11" type="ORF">GQ671_04040</name>
</gene>
<feature type="transmembrane region" description="Helical" evidence="9">
    <location>
        <begin position="101"/>
        <end position="123"/>
    </location>
</feature>
<dbReference type="InterPro" id="IPR050189">
    <property type="entry name" value="MFS_Efflux_Transporters"/>
</dbReference>
<keyword evidence="3" id="KW-0813">Transport</keyword>
<keyword evidence="4" id="KW-1003">Cell membrane</keyword>
<evidence type="ECO:0000313" key="11">
    <source>
        <dbReference type="EMBL" id="MXQ50474.1"/>
    </source>
</evidence>
<feature type="transmembrane region" description="Helical" evidence="9">
    <location>
        <begin position="206"/>
        <end position="227"/>
    </location>
</feature>
<evidence type="ECO:0000256" key="1">
    <source>
        <dbReference type="ARBA" id="ARBA00004651"/>
    </source>
</evidence>
<evidence type="ECO:0000256" key="2">
    <source>
        <dbReference type="ARBA" id="ARBA00019647"/>
    </source>
</evidence>
<evidence type="ECO:0000256" key="6">
    <source>
        <dbReference type="ARBA" id="ARBA00022989"/>
    </source>
</evidence>
<keyword evidence="6 9" id="KW-1133">Transmembrane helix</keyword>
<feature type="transmembrane region" description="Helical" evidence="9">
    <location>
        <begin position="41"/>
        <end position="64"/>
    </location>
</feature>
<dbReference type="InterPro" id="IPR011701">
    <property type="entry name" value="MFS"/>
</dbReference>